<evidence type="ECO:0000313" key="3">
    <source>
        <dbReference type="Proteomes" id="UP000237631"/>
    </source>
</evidence>
<dbReference type="InterPro" id="IPR036397">
    <property type="entry name" value="RNaseH_sf"/>
</dbReference>
<keyword evidence="3" id="KW-1185">Reference proteome</keyword>
<dbReference type="EMBL" id="PNEN01001790">
    <property type="protein sequence ID" value="PPJ50245.1"/>
    <property type="molecule type" value="Genomic_DNA"/>
</dbReference>
<dbReference type="GO" id="GO:0004523">
    <property type="term" value="F:RNA-DNA hybrid ribonuclease activity"/>
    <property type="evidence" value="ECO:0007669"/>
    <property type="project" value="InterPro"/>
</dbReference>
<evidence type="ECO:0000313" key="2">
    <source>
        <dbReference type="EMBL" id="PPJ50245.1"/>
    </source>
</evidence>
<proteinExistence type="predicted"/>
<dbReference type="CDD" id="cd06222">
    <property type="entry name" value="RNase_H_like"/>
    <property type="match status" value="1"/>
</dbReference>
<dbReference type="InterPro" id="IPR012337">
    <property type="entry name" value="RNaseH-like_sf"/>
</dbReference>
<evidence type="ECO:0000259" key="1">
    <source>
        <dbReference type="Pfam" id="PF00075"/>
    </source>
</evidence>
<accession>A0A2S6BS04</accession>
<feature type="domain" description="RNase H type-1" evidence="1">
    <location>
        <begin position="22"/>
        <end position="167"/>
    </location>
</feature>
<sequence length="187" mass="21236">MAPRQAVSWFSANNDYPAAPRAIEIFTDGSYVDWNRAAGCGFVFWERDHWACRAFALGRLTGSAASRGQGSQDAEKWGILYALDWVKSNWAPTGEFDVVILRVDSTYAIGDIVWEYEQRGYPMYDPIEDEIVDLIHQLANAGITVQMLHVPRDSCRGNQLADWCAWNGRVATEENHDSYVYFGRKED</sequence>
<dbReference type="Gene3D" id="3.30.420.10">
    <property type="entry name" value="Ribonuclease H-like superfamily/Ribonuclease H"/>
    <property type="match status" value="1"/>
</dbReference>
<dbReference type="AlphaFoldDB" id="A0A2S6BS04"/>
<gene>
    <name evidence="2" type="ORF">CBER1_07187</name>
</gene>
<dbReference type="InterPro" id="IPR002156">
    <property type="entry name" value="RNaseH_domain"/>
</dbReference>
<dbReference type="InterPro" id="IPR044730">
    <property type="entry name" value="RNase_H-like_dom_plant"/>
</dbReference>
<dbReference type="Pfam" id="PF00075">
    <property type="entry name" value="RNase_H"/>
    <property type="match status" value="1"/>
</dbReference>
<protein>
    <recommendedName>
        <fullName evidence="1">RNase H type-1 domain-containing protein</fullName>
    </recommendedName>
</protein>
<comment type="caution">
    <text evidence="2">The sequence shown here is derived from an EMBL/GenBank/DDBJ whole genome shotgun (WGS) entry which is preliminary data.</text>
</comment>
<dbReference type="GO" id="GO:0003676">
    <property type="term" value="F:nucleic acid binding"/>
    <property type="evidence" value="ECO:0007669"/>
    <property type="project" value="InterPro"/>
</dbReference>
<organism evidence="2 3">
    <name type="scientific">Cercospora berteroae</name>
    <dbReference type="NCBI Taxonomy" id="357750"/>
    <lineage>
        <taxon>Eukaryota</taxon>
        <taxon>Fungi</taxon>
        <taxon>Dikarya</taxon>
        <taxon>Ascomycota</taxon>
        <taxon>Pezizomycotina</taxon>
        <taxon>Dothideomycetes</taxon>
        <taxon>Dothideomycetidae</taxon>
        <taxon>Mycosphaerellales</taxon>
        <taxon>Mycosphaerellaceae</taxon>
        <taxon>Cercospora</taxon>
    </lineage>
</organism>
<reference evidence="3" key="1">
    <citation type="journal article" date="2017" name="bioRxiv">
        <title>Conservation of a gene cluster reveals novel cercosporin biosynthetic mechanisms and extends production to the genus Colletotrichum.</title>
        <authorList>
            <person name="de Jonge R."/>
            <person name="Ebert M.K."/>
            <person name="Huitt-Roehl C.R."/>
            <person name="Pal P."/>
            <person name="Suttle J.C."/>
            <person name="Spanner R.E."/>
            <person name="Neubauer J.D."/>
            <person name="Jurick W.M.II."/>
            <person name="Stott K.A."/>
            <person name="Secor G.A."/>
            <person name="Thomma B.P.H.J."/>
            <person name="Van de Peer Y."/>
            <person name="Townsend C.A."/>
            <person name="Bolton M.D."/>
        </authorList>
    </citation>
    <scope>NUCLEOTIDE SEQUENCE [LARGE SCALE GENOMIC DNA]</scope>
    <source>
        <strain evidence="3">CBS538.71</strain>
    </source>
</reference>
<name>A0A2S6BS04_9PEZI</name>
<dbReference type="Proteomes" id="UP000237631">
    <property type="component" value="Unassembled WGS sequence"/>
</dbReference>
<dbReference type="OrthoDB" id="3622007at2759"/>
<dbReference type="SUPFAM" id="SSF53098">
    <property type="entry name" value="Ribonuclease H-like"/>
    <property type="match status" value="1"/>
</dbReference>